<sequence>MKKWFLVILVIINTVFVSCITNKDVVYLQDHGDGTDGIPVLRELPKPYKVQVNDLLSINVKALDEELTRIFNPVQTTSTAGGNNGQSQASLYFNGFTVDDHGKIKFPILGEITVLGYTTTEIEEIVKKELLKQYFKETAELFVTVRLPGVTYTVTGEVNGTGIYTIFEDRVNIIDALANAGDISLTGNRKDILIVRQYPDGQRIHHIDLTDIKAMNSPYYYIQPNDIILVKPLKRKVIGAGQTVMQNFATIMSILAGMTSIYVLTKSL</sequence>
<organism evidence="4 5">
    <name type="scientific">Pseudotamlana carrageenivorans</name>
    <dbReference type="NCBI Taxonomy" id="2069432"/>
    <lineage>
        <taxon>Bacteria</taxon>
        <taxon>Pseudomonadati</taxon>
        <taxon>Bacteroidota</taxon>
        <taxon>Flavobacteriia</taxon>
        <taxon>Flavobacteriales</taxon>
        <taxon>Flavobacteriaceae</taxon>
        <taxon>Pseudotamlana</taxon>
    </lineage>
</organism>
<proteinExistence type="predicted"/>
<evidence type="ECO:0000313" key="5">
    <source>
        <dbReference type="Proteomes" id="UP000236592"/>
    </source>
</evidence>
<evidence type="ECO:0000256" key="2">
    <source>
        <dbReference type="SAM" id="Phobius"/>
    </source>
</evidence>
<reference evidence="5" key="1">
    <citation type="submission" date="2018-01" db="EMBL/GenBank/DDBJ databases">
        <title>Complete genome of Tamlana sp. UJ94.</title>
        <authorList>
            <person name="Jung J."/>
            <person name="Chung D."/>
            <person name="Bae S.S."/>
            <person name="Baek K."/>
        </authorList>
    </citation>
    <scope>NUCLEOTIDE SEQUENCE [LARGE SCALE GENOMIC DNA]</scope>
    <source>
        <strain evidence="5">UJ94</strain>
    </source>
</reference>
<dbReference type="PROSITE" id="PS51257">
    <property type="entry name" value="PROKAR_LIPOPROTEIN"/>
    <property type="match status" value="1"/>
</dbReference>
<dbReference type="EMBL" id="CP025938">
    <property type="protein sequence ID" value="AUS04144.1"/>
    <property type="molecule type" value="Genomic_DNA"/>
</dbReference>
<protein>
    <submittedName>
        <fullName evidence="4">Sugar transporter</fullName>
    </submittedName>
</protein>
<evidence type="ECO:0000256" key="1">
    <source>
        <dbReference type="ARBA" id="ARBA00022729"/>
    </source>
</evidence>
<dbReference type="GO" id="GO:0006811">
    <property type="term" value="P:monoatomic ion transport"/>
    <property type="evidence" value="ECO:0007669"/>
    <property type="project" value="UniProtKB-KW"/>
</dbReference>
<feature type="transmembrane region" description="Helical" evidence="2">
    <location>
        <begin position="244"/>
        <end position="264"/>
    </location>
</feature>
<gene>
    <name evidence="4" type="ORF">C1A40_01015</name>
</gene>
<dbReference type="GO" id="GO:0046930">
    <property type="term" value="C:pore complex"/>
    <property type="evidence" value="ECO:0007669"/>
    <property type="project" value="UniProtKB-KW"/>
</dbReference>
<keyword evidence="4" id="KW-0762">Sugar transport</keyword>
<dbReference type="GO" id="GO:0015159">
    <property type="term" value="F:polysaccharide transmembrane transporter activity"/>
    <property type="evidence" value="ECO:0007669"/>
    <property type="project" value="InterPro"/>
</dbReference>
<dbReference type="AlphaFoldDB" id="A0A2I7SE24"/>
<dbReference type="RefSeq" id="WP_102994266.1">
    <property type="nucleotide sequence ID" value="NZ_CP025938.1"/>
</dbReference>
<feature type="domain" description="Polysaccharide export protein N-terminal" evidence="3">
    <location>
        <begin position="45"/>
        <end position="145"/>
    </location>
</feature>
<keyword evidence="5" id="KW-1185">Reference proteome</keyword>
<dbReference type="PANTHER" id="PTHR33619">
    <property type="entry name" value="POLYSACCHARIDE EXPORT PROTEIN GFCE-RELATED"/>
    <property type="match status" value="1"/>
</dbReference>
<keyword evidence="2" id="KW-0812">Transmembrane</keyword>
<evidence type="ECO:0000313" key="4">
    <source>
        <dbReference type="EMBL" id="AUS04144.1"/>
    </source>
</evidence>
<dbReference type="OrthoDB" id="1445882at2"/>
<keyword evidence="1" id="KW-0732">Signal</keyword>
<dbReference type="Gene3D" id="3.10.560.10">
    <property type="entry name" value="Outer membrane lipoprotein wza domain like"/>
    <property type="match status" value="1"/>
</dbReference>
<dbReference type="Proteomes" id="UP000236592">
    <property type="component" value="Chromosome"/>
</dbReference>
<evidence type="ECO:0000259" key="3">
    <source>
        <dbReference type="Pfam" id="PF02563"/>
    </source>
</evidence>
<dbReference type="Gene3D" id="3.30.1950.10">
    <property type="entry name" value="wza like domain"/>
    <property type="match status" value="1"/>
</dbReference>
<keyword evidence="2" id="KW-1133">Transmembrane helix</keyword>
<dbReference type="InterPro" id="IPR049712">
    <property type="entry name" value="Poly_export"/>
</dbReference>
<dbReference type="PANTHER" id="PTHR33619:SF3">
    <property type="entry name" value="POLYSACCHARIDE EXPORT PROTEIN GFCE-RELATED"/>
    <property type="match status" value="1"/>
</dbReference>
<dbReference type="KEGG" id="taj:C1A40_01015"/>
<dbReference type="GO" id="GO:0015288">
    <property type="term" value="F:porin activity"/>
    <property type="evidence" value="ECO:0007669"/>
    <property type="project" value="UniProtKB-KW"/>
</dbReference>
<keyword evidence="4" id="KW-0813">Transport</keyword>
<dbReference type="InterPro" id="IPR003715">
    <property type="entry name" value="Poly_export_N"/>
</dbReference>
<name>A0A2I7SE24_9FLAO</name>
<keyword evidence="2" id="KW-0472">Membrane</keyword>
<dbReference type="GO" id="GO:0009279">
    <property type="term" value="C:cell outer membrane"/>
    <property type="evidence" value="ECO:0007669"/>
    <property type="project" value="UniProtKB-SubCell"/>
</dbReference>
<accession>A0A2I7SE24</accession>
<dbReference type="Pfam" id="PF02563">
    <property type="entry name" value="Poly_export"/>
    <property type="match status" value="1"/>
</dbReference>